<dbReference type="EMBL" id="BARV01033286">
    <property type="protein sequence ID" value="GAI43603.1"/>
    <property type="molecule type" value="Genomic_DNA"/>
</dbReference>
<dbReference type="AlphaFoldDB" id="X1NJ50"/>
<reference evidence="1" key="1">
    <citation type="journal article" date="2014" name="Front. Microbiol.">
        <title>High frequency of phylogenetically diverse reductive dehalogenase-homologous genes in deep subseafloor sedimentary metagenomes.</title>
        <authorList>
            <person name="Kawai M."/>
            <person name="Futagami T."/>
            <person name="Toyoda A."/>
            <person name="Takaki Y."/>
            <person name="Nishi S."/>
            <person name="Hori S."/>
            <person name="Arai W."/>
            <person name="Tsubouchi T."/>
            <person name="Morono Y."/>
            <person name="Uchiyama I."/>
            <person name="Ito T."/>
            <person name="Fujiyama A."/>
            <person name="Inagaki F."/>
            <person name="Takami H."/>
        </authorList>
    </citation>
    <scope>NUCLEOTIDE SEQUENCE</scope>
    <source>
        <strain evidence="1">Expedition CK06-06</strain>
    </source>
</reference>
<protein>
    <submittedName>
        <fullName evidence="1">Uncharacterized protein</fullName>
    </submittedName>
</protein>
<sequence>MKGQIKINPKTGIAYFPDNIRQEGFEGTVELLANAKTVTLFLPGASLEEIEQSLQIILDDIRLRMGKVGVEEE</sequence>
<comment type="caution">
    <text evidence="1">The sequence shown here is derived from an EMBL/GenBank/DDBJ whole genome shotgun (WGS) entry which is preliminary data.</text>
</comment>
<organism evidence="1">
    <name type="scientific">marine sediment metagenome</name>
    <dbReference type="NCBI Taxonomy" id="412755"/>
    <lineage>
        <taxon>unclassified sequences</taxon>
        <taxon>metagenomes</taxon>
        <taxon>ecological metagenomes</taxon>
    </lineage>
</organism>
<accession>X1NJ50</accession>
<proteinExistence type="predicted"/>
<name>X1NJ50_9ZZZZ</name>
<evidence type="ECO:0000313" key="1">
    <source>
        <dbReference type="EMBL" id="GAI43603.1"/>
    </source>
</evidence>
<gene>
    <name evidence="1" type="ORF">S06H3_52344</name>
</gene>